<proteinExistence type="inferred from homology"/>
<dbReference type="GO" id="GO:0004181">
    <property type="term" value="F:metallocarboxypeptidase activity"/>
    <property type="evidence" value="ECO:0007669"/>
    <property type="project" value="InterPro"/>
</dbReference>
<evidence type="ECO:0000256" key="3">
    <source>
        <dbReference type="ARBA" id="ARBA00022670"/>
    </source>
</evidence>
<gene>
    <name evidence="10" type="ORF">HII17_15820</name>
</gene>
<evidence type="ECO:0000256" key="1">
    <source>
        <dbReference type="ARBA" id="ARBA00001947"/>
    </source>
</evidence>
<evidence type="ECO:0000256" key="6">
    <source>
        <dbReference type="ARBA" id="ARBA00023049"/>
    </source>
</evidence>
<dbReference type="GO" id="GO:0006508">
    <property type="term" value="P:proteolysis"/>
    <property type="evidence" value="ECO:0007669"/>
    <property type="project" value="UniProtKB-KW"/>
</dbReference>
<dbReference type="CDD" id="cd06238">
    <property type="entry name" value="M14-like"/>
    <property type="match status" value="1"/>
</dbReference>
<evidence type="ECO:0000256" key="5">
    <source>
        <dbReference type="ARBA" id="ARBA00022833"/>
    </source>
</evidence>
<evidence type="ECO:0000256" key="8">
    <source>
        <dbReference type="SAM" id="SignalP"/>
    </source>
</evidence>
<comment type="caution">
    <text evidence="10">The sequence shown here is derived from an EMBL/GenBank/DDBJ whole genome shotgun (WGS) entry which is preliminary data.</text>
</comment>
<evidence type="ECO:0000313" key="10">
    <source>
        <dbReference type="EMBL" id="NMP33025.1"/>
    </source>
</evidence>
<dbReference type="GO" id="GO:0005615">
    <property type="term" value="C:extracellular space"/>
    <property type="evidence" value="ECO:0007669"/>
    <property type="project" value="TreeGrafter"/>
</dbReference>
<feature type="domain" description="Peptidase M14" evidence="9">
    <location>
        <begin position="51"/>
        <end position="342"/>
    </location>
</feature>
<dbReference type="PANTHER" id="PTHR11705:SF143">
    <property type="entry name" value="SLL0236 PROTEIN"/>
    <property type="match status" value="1"/>
</dbReference>
<feature type="active site" description="Proton donor/acceptor" evidence="7">
    <location>
        <position position="320"/>
    </location>
</feature>
<feature type="chain" id="PRO_5030776431" description="Peptidase M14 domain-containing protein" evidence="8">
    <location>
        <begin position="21"/>
        <end position="848"/>
    </location>
</feature>
<evidence type="ECO:0000256" key="2">
    <source>
        <dbReference type="ARBA" id="ARBA00005988"/>
    </source>
</evidence>
<dbReference type="AlphaFoldDB" id="A0A7Y0LGX5"/>
<keyword evidence="8" id="KW-0732">Signal</keyword>
<organism evidence="10 11">
    <name type="scientific">Thalassotalea algicola</name>
    <dbReference type="NCBI Taxonomy" id="2716224"/>
    <lineage>
        <taxon>Bacteria</taxon>
        <taxon>Pseudomonadati</taxon>
        <taxon>Pseudomonadota</taxon>
        <taxon>Gammaproteobacteria</taxon>
        <taxon>Alteromonadales</taxon>
        <taxon>Colwelliaceae</taxon>
        <taxon>Thalassotalea</taxon>
    </lineage>
</organism>
<dbReference type="InterPro" id="IPR029062">
    <property type="entry name" value="Class_I_gatase-like"/>
</dbReference>
<dbReference type="PANTHER" id="PTHR11705">
    <property type="entry name" value="PROTEASE FAMILY M14 CARBOXYPEPTIDASE A,B"/>
    <property type="match status" value="1"/>
</dbReference>
<keyword evidence="11" id="KW-1185">Reference proteome</keyword>
<reference evidence="10 11" key="1">
    <citation type="submission" date="2020-04" db="EMBL/GenBank/DDBJ databases">
        <title>Thalassotalea sp. M1531, isolated from the surface of marine red alga.</title>
        <authorList>
            <person name="Pang L."/>
            <person name="Lu D.-C."/>
        </authorList>
    </citation>
    <scope>NUCLEOTIDE SEQUENCE [LARGE SCALE GENOMIC DNA]</scope>
    <source>
        <strain evidence="10 11">M1531</strain>
    </source>
</reference>
<evidence type="ECO:0000256" key="7">
    <source>
        <dbReference type="PROSITE-ProRule" id="PRU01379"/>
    </source>
</evidence>
<dbReference type="EMBL" id="JABBXH010000006">
    <property type="protein sequence ID" value="NMP33025.1"/>
    <property type="molecule type" value="Genomic_DNA"/>
</dbReference>
<keyword evidence="5" id="KW-0862">Zinc</keyword>
<evidence type="ECO:0000313" key="11">
    <source>
        <dbReference type="Proteomes" id="UP000568664"/>
    </source>
</evidence>
<keyword evidence="6" id="KW-0482">Metalloprotease</keyword>
<comment type="similarity">
    <text evidence="2 7">Belongs to the peptidase M14 family.</text>
</comment>
<protein>
    <recommendedName>
        <fullName evidence="9">Peptidase M14 domain-containing protein</fullName>
    </recommendedName>
</protein>
<dbReference type="InterPro" id="IPR000834">
    <property type="entry name" value="Peptidase_M14"/>
</dbReference>
<dbReference type="Gene3D" id="3.40.630.10">
    <property type="entry name" value="Zn peptidases"/>
    <property type="match status" value="1"/>
</dbReference>
<keyword evidence="4" id="KW-0378">Hydrolase</keyword>
<comment type="cofactor">
    <cofactor evidence="1">
        <name>Zn(2+)</name>
        <dbReference type="ChEBI" id="CHEBI:29105"/>
    </cofactor>
</comment>
<evidence type="ECO:0000259" key="9">
    <source>
        <dbReference type="PROSITE" id="PS52035"/>
    </source>
</evidence>
<evidence type="ECO:0000256" key="4">
    <source>
        <dbReference type="ARBA" id="ARBA00022801"/>
    </source>
</evidence>
<dbReference type="SUPFAM" id="SSF52317">
    <property type="entry name" value="Class I glutamine amidotransferase-like"/>
    <property type="match status" value="1"/>
</dbReference>
<dbReference type="Proteomes" id="UP000568664">
    <property type="component" value="Unassembled WGS sequence"/>
</dbReference>
<feature type="signal peptide" evidence="8">
    <location>
        <begin position="1"/>
        <end position="20"/>
    </location>
</feature>
<dbReference type="GO" id="GO:0008270">
    <property type="term" value="F:zinc ion binding"/>
    <property type="evidence" value="ECO:0007669"/>
    <property type="project" value="InterPro"/>
</dbReference>
<keyword evidence="3" id="KW-0645">Protease</keyword>
<name>A0A7Y0LGX5_9GAMM</name>
<dbReference type="SUPFAM" id="SSF53187">
    <property type="entry name" value="Zn-dependent exopeptidases"/>
    <property type="match status" value="1"/>
</dbReference>
<accession>A0A7Y0LGX5</accession>
<dbReference type="Pfam" id="PF00246">
    <property type="entry name" value="Peptidase_M14"/>
    <property type="match status" value="1"/>
</dbReference>
<sequence>MFFQRFFSACCLFVAFTSFSADLEYYLQSIDNYEASIVKPKETLGFGVGERHARHDQLVDYLSRLAAGSERVAISEIGRTYQQRKQLLLTISSPENLANLDEILTKRQLNSDNTDLPIVVWLGYSVHGDEISGANASMVVAYHLAASQDEQVKQMLEEVIVVIEPSINPDGMDRFANWAATYRGNAANSDPNHIEHHQDWPTGRTNHYWFDLNRDWLLLSQQESVNRIKQYHRYQPNVLGDFHEMGANSSYFFQPGVPSRTNPITPAKNVELTEKIAKFHAKALDAEQRLYYSQENFDDFYYGKGSTYPDVNGAVGILFEQASSRGMQQDTVNGLLTFEYGIKNHVLTSLSTIEGAWANSKELAAYRNEFFRQGIKLAKKEKFVGYLVHEGHDKTRLEMFLSKLKQHQIQAYALTDDFRLNNQVFPAANSYFIPLAQRQYRLIKALFSQQTTFDDNTFYDVSGWTLPLAMNISFSQVERKWGLKLAKNEWQQEPKESSAIVQDAYAYAIKWHDYKAPKLLNKLLAKDVKIKVATKPFSSIINGAEQQFDAGTLVVMAGIQTNLDWQSILQQESLKQNLSVHALATGLTPTGIDLGSNSLKLINPVNVLLVGGKGVSQYEAGEIRYFLDQELEVPVTVIEHQRLAKIDFAAYSHMILVDGNYASLSKTLTSKLVNWLRKGGVVFAQKRGAKWLADKEILKANFASKAQINQLFDSEGLSYQDKNGLAARKRIAGTIFGTKLDISHPLAYGYQSAFLPVFKNSTLIMDKPKLPFATLAEFKESPLLSGYTDQNLVNRLSHNASIVAHNVGNGRVVATTENLTFRGYWQGTSKILANTLFFAKAFSVSTKH</sequence>
<dbReference type="RefSeq" id="WP_169076350.1">
    <property type="nucleotide sequence ID" value="NZ_JABBXH010000006.1"/>
</dbReference>
<dbReference type="PROSITE" id="PS52035">
    <property type="entry name" value="PEPTIDASE_M14"/>
    <property type="match status" value="1"/>
</dbReference>